<keyword evidence="2" id="KW-1185">Reference proteome</keyword>
<sequence length="211" mass="23442">MVENGIRIPVKHALVKGVLDCKEDGIGDEMEHGHLFVDSDNEETNITAAMPLACDVHQIMQNGLDHYNTQLDAPIQWGSPSALNYSIGTGGSDEIKTKVSAVQVEIPQDGACVNNYKNKLIHSNEDSASKFEEKSLKPKQIQLMAGPQSSRFNTAGPSRLIGHPLNYRRPPCMHLLHIDCVDQWLCTNSCCPICRRVDIETYVYEKLPLLT</sequence>
<name>A0ACC2NS03_9HYME</name>
<evidence type="ECO:0000313" key="1">
    <source>
        <dbReference type="EMBL" id="KAJ8673973.1"/>
    </source>
</evidence>
<accession>A0ACC2NS03</accession>
<gene>
    <name evidence="1" type="ORF">QAD02_005235</name>
</gene>
<reference evidence="1" key="1">
    <citation type="submission" date="2023-04" db="EMBL/GenBank/DDBJ databases">
        <title>A chromosome-level genome assembly of the parasitoid wasp Eretmocerus hayati.</title>
        <authorList>
            <person name="Zhong Y."/>
            <person name="Liu S."/>
            <person name="Liu Y."/>
        </authorList>
    </citation>
    <scope>NUCLEOTIDE SEQUENCE</scope>
    <source>
        <strain evidence="1">ZJU_SS_LIU_2023</strain>
    </source>
</reference>
<dbReference type="EMBL" id="CM056743">
    <property type="protein sequence ID" value="KAJ8673973.1"/>
    <property type="molecule type" value="Genomic_DNA"/>
</dbReference>
<dbReference type="Proteomes" id="UP001239111">
    <property type="component" value="Chromosome 3"/>
</dbReference>
<proteinExistence type="predicted"/>
<protein>
    <submittedName>
        <fullName evidence="1">Uncharacterized protein</fullName>
    </submittedName>
</protein>
<comment type="caution">
    <text evidence="1">The sequence shown here is derived from an EMBL/GenBank/DDBJ whole genome shotgun (WGS) entry which is preliminary data.</text>
</comment>
<evidence type="ECO:0000313" key="2">
    <source>
        <dbReference type="Proteomes" id="UP001239111"/>
    </source>
</evidence>
<organism evidence="1 2">
    <name type="scientific">Eretmocerus hayati</name>
    <dbReference type="NCBI Taxonomy" id="131215"/>
    <lineage>
        <taxon>Eukaryota</taxon>
        <taxon>Metazoa</taxon>
        <taxon>Ecdysozoa</taxon>
        <taxon>Arthropoda</taxon>
        <taxon>Hexapoda</taxon>
        <taxon>Insecta</taxon>
        <taxon>Pterygota</taxon>
        <taxon>Neoptera</taxon>
        <taxon>Endopterygota</taxon>
        <taxon>Hymenoptera</taxon>
        <taxon>Apocrita</taxon>
        <taxon>Proctotrupomorpha</taxon>
        <taxon>Chalcidoidea</taxon>
        <taxon>Aphelinidae</taxon>
        <taxon>Aphelininae</taxon>
        <taxon>Eretmocerus</taxon>
    </lineage>
</organism>